<evidence type="ECO:0000256" key="14">
    <source>
        <dbReference type="ARBA" id="ARBA00023075"/>
    </source>
</evidence>
<evidence type="ECO:0000256" key="2">
    <source>
        <dbReference type="ARBA" id="ARBA00004448"/>
    </source>
</evidence>
<keyword evidence="8 19" id="KW-0812">Transmembrane</keyword>
<feature type="transmembrane region" description="Helical" evidence="19">
    <location>
        <begin position="225"/>
        <end position="245"/>
    </location>
</feature>
<organism evidence="21">
    <name type="scientific">Empoascanara plamka</name>
    <dbReference type="NCBI Taxonomy" id="2906264"/>
    <lineage>
        <taxon>Eukaryota</taxon>
        <taxon>Metazoa</taxon>
        <taxon>Ecdysozoa</taxon>
        <taxon>Arthropoda</taxon>
        <taxon>Hexapoda</taxon>
        <taxon>Insecta</taxon>
        <taxon>Pterygota</taxon>
        <taxon>Neoptera</taxon>
        <taxon>Paraneoptera</taxon>
        <taxon>Hemiptera</taxon>
        <taxon>Auchenorrhyncha</taxon>
        <taxon>Membracoidea</taxon>
        <taxon>Cicadellidae</taxon>
        <taxon>Typhlocybinae</taxon>
        <taxon>Erythroneurini</taxon>
        <taxon>Empoascanara</taxon>
    </lineage>
</organism>
<keyword evidence="11" id="KW-0249">Electron transport</keyword>
<keyword evidence="6" id="KW-0813">Transport</keyword>
<evidence type="ECO:0000256" key="7">
    <source>
        <dbReference type="ARBA" id="ARBA00022660"/>
    </source>
</evidence>
<dbReference type="Pfam" id="PF00361">
    <property type="entry name" value="Proton_antipo_M"/>
    <property type="match status" value="1"/>
</dbReference>
<keyword evidence="9" id="KW-0999">Mitochondrion inner membrane</keyword>
<dbReference type="InterPro" id="IPR001750">
    <property type="entry name" value="ND/Mrp_TM"/>
</dbReference>
<feature type="transmembrane region" description="Helical" evidence="19">
    <location>
        <begin position="9"/>
        <end position="39"/>
    </location>
</feature>
<gene>
    <name evidence="21" type="primary">ND2</name>
</gene>
<feature type="transmembrane region" description="Helical" evidence="19">
    <location>
        <begin position="257"/>
        <end position="277"/>
    </location>
</feature>
<comment type="subcellular location">
    <subcellularLocation>
        <location evidence="2">Mitochondrion inner membrane</location>
        <topology evidence="2">Multi-pass membrane protein</topology>
    </subcellularLocation>
</comment>
<keyword evidence="14" id="KW-0830">Ubiquinone</keyword>
<evidence type="ECO:0000256" key="5">
    <source>
        <dbReference type="ARBA" id="ARBA00021008"/>
    </source>
</evidence>
<reference evidence="21" key="1">
    <citation type="submission" date="2022-10" db="EMBL/GenBank/DDBJ databases">
        <authorList>
            <person name="Luo G."/>
        </authorList>
    </citation>
    <scope>NUCLEOTIDE SEQUENCE</scope>
</reference>
<evidence type="ECO:0000256" key="6">
    <source>
        <dbReference type="ARBA" id="ARBA00022448"/>
    </source>
</evidence>
<dbReference type="RefSeq" id="YP_010952918.1">
    <property type="nucleotide sequence ID" value="NC_082899.1"/>
</dbReference>
<proteinExistence type="inferred from homology"/>
<accession>A0AA51NHG5</accession>
<dbReference type="PANTHER" id="PTHR46552">
    <property type="entry name" value="NADH-UBIQUINONE OXIDOREDUCTASE CHAIN 2"/>
    <property type="match status" value="1"/>
</dbReference>
<dbReference type="AlphaFoldDB" id="A0AA51NHG5"/>
<dbReference type="GeneID" id="84882997"/>
<evidence type="ECO:0000256" key="1">
    <source>
        <dbReference type="ARBA" id="ARBA00003257"/>
    </source>
</evidence>
<dbReference type="InterPro" id="IPR050175">
    <property type="entry name" value="Complex_I_Subunit_2"/>
</dbReference>
<evidence type="ECO:0000256" key="8">
    <source>
        <dbReference type="ARBA" id="ARBA00022692"/>
    </source>
</evidence>
<evidence type="ECO:0000256" key="9">
    <source>
        <dbReference type="ARBA" id="ARBA00022792"/>
    </source>
</evidence>
<evidence type="ECO:0000313" key="21">
    <source>
        <dbReference type="EMBL" id="WMQ52361.1"/>
    </source>
</evidence>
<sequence>MKMNSSKMFFLSFMIVGVMICLCSNNWLFIWAGLEISLITTLPLMQSKLIISSESMMKYFLIQSISSGLLIMGLMVMLTNLINTSILMTSSILIKMGIAPFHNWLVSVIEPMKMLPLMLILTISKIPALMILSIIQVSMTMIILITLMTGSIKGLSQTSMKKLITYSSIFNMGLILSVTKNNFMWSFYLIVYAILLFMLTWIVFEMNATYINQLLFNQKLMMTKYTLWINLISLGGMPPLMGFSIKLMVMEFMISKMMITILFFTISTSMLIMFFYLRMTYLSLMFYSHTPKWNLLTTTNTYTMTILVNFFTTPMILIMKIMN</sequence>
<comment type="catalytic activity">
    <reaction evidence="18">
        <text>a ubiquinone + NADH + 5 H(+)(in) = a ubiquinol + NAD(+) + 4 H(+)(out)</text>
        <dbReference type="Rhea" id="RHEA:29091"/>
        <dbReference type="Rhea" id="RHEA-COMP:9565"/>
        <dbReference type="Rhea" id="RHEA-COMP:9566"/>
        <dbReference type="ChEBI" id="CHEBI:15378"/>
        <dbReference type="ChEBI" id="CHEBI:16389"/>
        <dbReference type="ChEBI" id="CHEBI:17976"/>
        <dbReference type="ChEBI" id="CHEBI:57540"/>
        <dbReference type="ChEBI" id="CHEBI:57945"/>
        <dbReference type="EC" id="7.1.1.2"/>
    </reaction>
</comment>
<evidence type="ECO:0000256" key="15">
    <source>
        <dbReference type="ARBA" id="ARBA00023128"/>
    </source>
</evidence>
<feature type="transmembrane region" description="Helical" evidence="19">
    <location>
        <begin position="302"/>
        <end position="322"/>
    </location>
</feature>
<keyword evidence="16 19" id="KW-0472">Membrane</keyword>
<keyword evidence="12 19" id="KW-1133">Transmembrane helix</keyword>
<dbReference type="EC" id="7.1.1.2" evidence="4"/>
<evidence type="ECO:0000256" key="4">
    <source>
        <dbReference type="ARBA" id="ARBA00012944"/>
    </source>
</evidence>
<comment type="similarity">
    <text evidence="3">Belongs to the complex I subunit 2 family.</text>
</comment>
<feature type="domain" description="NADH:quinone oxidoreductase/Mrp antiporter transmembrane" evidence="20">
    <location>
        <begin position="24"/>
        <end position="270"/>
    </location>
</feature>
<evidence type="ECO:0000256" key="18">
    <source>
        <dbReference type="ARBA" id="ARBA00049551"/>
    </source>
</evidence>
<dbReference type="PANTHER" id="PTHR46552:SF1">
    <property type="entry name" value="NADH-UBIQUINONE OXIDOREDUCTASE CHAIN 2"/>
    <property type="match status" value="1"/>
</dbReference>
<evidence type="ECO:0000256" key="13">
    <source>
        <dbReference type="ARBA" id="ARBA00023027"/>
    </source>
</evidence>
<name>A0AA51NHG5_9HEMI</name>
<evidence type="ECO:0000256" key="17">
    <source>
        <dbReference type="ARBA" id="ARBA00031028"/>
    </source>
</evidence>
<evidence type="ECO:0000256" key="12">
    <source>
        <dbReference type="ARBA" id="ARBA00022989"/>
    </source>
</evidence>
<feature type="transmembrane region" description="Helical" evidence="19">
    <location>
        <begin position="59"/>
        <end position="79"/>
    </location>
</feature>
<feature type="transmembrane region" description="Helical" evidence="19">
    <location>
        <begin position="126"/>
        <end position="151"/>
    </location>
</feature>
<evidence type="ECO:0000256" key="16">
    <source>
        <dbReference type="ARBA" id="ARBA00023136"/>
    </source>
</evidence>
<evidence type="ECO:0000256" key="19">
    <source>
        <dbReference type="SAM" id="Phobius"/>
    </source>
</evidence>
<dbReference type="EMBL" id="OP714122">
    <property type="protein sequence ID" value="WMQ52361.1"/>
    <property type="molecule type" value="Genomic_DNA"/>
</dbReference>
<keyword evidence="13" id="KW-0520">NAD</keyword>
<dbReference type="GO" id="GO:0005743">
    <property type="term" value="C:mitochondrial inner membrane"/>
    <property type="evidence" value="ECO:0007669"/>
    <property type="project" value="UniProtKB-SubCell"/>
</dbReference>
<dbReference type="GO" id="GO:0006120">
    <property type="term" value="P:mitochondrial electron transport, NADH to ubiquinone"/>
    <property type="evidence" value="ECO:0007669"/>
    <property type="project" value="TreeGrafter"/>
</dbReference>
<evidence type="ECO:0000256" key="3">
    <source>
        <dbReference type="ARBA" id="ARBA00007012"/>
    </source>
</evidence>
<keyword evidence="15 21" id="KW-0496">Mitochondrion</keyword>
<keyword evidence="10" id="KW-1278">Translocase</keyword>
<evidence type="ECO:0000256" key="10">
    <source>
        <dbReference type="ARBA" id="ARBA00022967"/>
    </source>
</evidence>
<keyword evidence="7" id="KW-0679">Respiratory chain</keyword>
<feature type="transmembrane region" description="Helical" evidence="19">
    <location>
        <begin position="185"/>
        <end position="204"/>
    </location>
</feature>
<evidence type="ECO:0000259" key="20">
    <source>
        <dbReference type="Pfam" id="PF00361"/>
    </source>
</evidence>
<dbReference type="GO" id="GO:0008137">
    <property type="term" value="F:NADH dehydrogenase (ubiquinone) activity"/>
    <property type="evidence" value="ECO:0007669"/>
    <property type="project" value="UniProtKB-EC"/>
</dbReference>
<evidence type="ECO:0000256" key="11">
    <source>
        <dbReference type="ARBA" id="ARBA00022982"/>
    </source>
</evidence>
<geneLocation type="mitochondrion" evidence="21"/>
<comment type="function">
    <text evidence="1">Core subunit of the mitochondrial membrane respiratory chain NADH dehydrogenase (Complex I) that is believed to belong to the minimal assembly required for catalysis. Complex I functions in the transfer of electrons from NADH to the respiratory chain. The immediate electron acceptor for the enzyme is believed to be ubiquinone.</text>
</comment>
<dbReference type="CTD" id="4536"/>
<protein>
    <recommendedName>
        <fullName evidence="5">NADH-ubiquinone oxidoreductase chain 2</fullName>
        <ecNumber evidence="4">7.1.1.2</ecNumber>
    </recommendedName>
    <alternativeName>
        <fullName evidence="17">NADH dehydrogenase subunit 2</fullName>
    </alternativeName>
</protein>